<keyword evidence="2" id="KW-1185">Reference proteome</keyword>
<reference evidence="1 2" key="1">
    <citation type="submission" date="2021-05" db="EMBL/GenBank/DDBJ databases">
        <title>The draft genome of Geobacter pelophilus DSM 12255.</title>
        <authorList>
            <person name="Xu Z."/>
            <person name="Masuda Y."/>
            <person name="Itoh H."/>
            <person name="Senoo K."/>
        </authorList>
    </citation>
    <scope>NUCLEOTIDE SEQUENCE [LARGE SCALE GENOMIC DNA]</scope>
    <source>
        <strain evidence="1 2">DSM 12255</strain>
    </source>
</reference>
<evidence type="ECO:0000313" key="1">
    <source>
        <dbReference type="EMBL" id="MBT0664053.1"/>
    </source>
</evidence>
<gene>
    <name evidence="1" type="ORF">KI809_07035</name>
</gene>
<evidence type="ECO:0000313" key="2">
    <source>
        <dbReference type="Proteomes" id="UP000811899"/>
    </source>
</evidence>
<comment type="caution">
    <text evidence="1">The sequence shown here is derived from an EMBL/GenBank/DDBJ whole genome shotgun (WGS) entry which is preliminary data.</text>
</comment>
<proteinExistence type="predicted"/>
<accession>A0AAW4KZH7</accession>
<dbReference type="EMBL" id="JAHCVJ010000002">
    <property type="protein sequence ID" value="MBT0664053.1"/>
    <property type="molecule type" value="Genomic_DNA"/>
</dbReference>
<protein>
    <submittedName>
        <fullName evidence="1">Uncharacterized protein</fullName>
    </submittedName>
</protein>
<organism evidence="1 2">
    <name type="scientific">Geoanaerobacter pelophilus</name>
    <dbReference type="NCBI Taxonomy" id="60036"/>
    <lineage>
        <taxon>Bacteria</taxon>
        <taxon>Pseudomonadati</taxon>
        <taxon>Thermodesulfobacteriota</taxon>
        <taxon>Desulfuromonadia</taxon>
        <taxon>Geobacterales</taxon>
        <taxon>Geobacteraceae</taxon>
        <taxon>Geoanaerobacter</taxon>
    </lineage>
</organism>
<dbReference type="Proteomes" id="UP000811899">
    <property type="component" value="Unassembled WGS sequence"/>
</dbReference>
<sequence length="87" mass="10261">MSEETNMAERVISYFDEEFESIRDQLESGQLLDYKERVIVSRKIDEALSRLSPYVRSEWRARQVVKSGETLRERLLSVRDIISNPPI</sequence>
<name>A0AAW4KZH7_9BACT</name>
<dbReference type="RefSeq" id="WP_214170822.1">
    <property type="nucleotide sequence ID" value="NZ_JAHCVJ010000002.1"/>
</dbReference>
<dbReference type="AlphaFoldDB" id="A0AAW4KZH7"/>